<dbReference type="PRINTS" id="PR00032">
    <property type="entry name" value="HTHARAC"/>
</dbReference>
<feature type="domain" description="HTH araC/xylS-type" evidence="4">
    <location>
        <begin position="180"/>
        <end position="278"/>
    </location>
</feature>
<organism evidence="5 6">
    <name type="scientific">Paenibacillus psychroresistens</name>
    <dbReference type="NCBI Taxonomy" id="1778678"/>
    <lineage>
        <taxon>Bacteria</taxon>
        <taxon>Bacillati</taxon>
        <taxon>Bacillota</taxon>
        <taxon>Bacilli</taxon>
        <taxon>Bacillales</taxon>
        <taxon>Paenibacillaceae</taxon>
        <taxon>Paenibacillus</taxon>
    </lineage>
</organism>
<reference evidence="6" key="1">
    <citation type="submission" date="2018-11" db="EMBL/GenBank/DDBJ databases">
        <title>Complete genome sequence of Paenibacillus sp. ML311-T8.</title>
        <authorList>
            <person name="Nam Y.-D."/>
            <person name="Kang J."/>
            <person name="Chung W.-H."/>
            <person name="Park Y.S."/>
        </authorList>
    </citation>
    <scope>NUCLEOTIDE SEQUENCE [LARGE SCALE GENOMIC DNA]</scope>
    <source>
        <strain evidence="6">ML311-T8</strain>
    </source>
</reference>
<dbReference type="Pfam" id="PF12833">
    <property type="entry name" value="HTH_18"/>
    <property type="match status" value="1"/>
</dbReference>
<evidence type="ECO:0000256" key="3">
    <source>
        <dbReference type="ARBA" id="ARBA00023163"/>
    </source>
</evidence>
<dbReference type="InterPro" id="IPR003313">
    <property type="entry name" value="AraC-bd"/>
</dbReference>
<keyword evidence="6" id="KW-1185">Reference proteome</keyword>
<dbReference type="PANTHER" id="PTHR43280:SF2">
    <property type="entry name" value="HTH-TYPE TRANSCRIPTIONAL REGULATOR EXSA"/>
    <property type="match status" value="1"/>
</dbReference>
<evidence type="ECO:0000256" key="2">
    <source>
        <dbReference type="ARBA" id="ARBA00023125"/>
    </source>
</evidence>
<dbReference type="PANTHER" id="PTHR43280">
    <property type="entry name" value="ARAC-FAMILY TRANSCRIPTIONAL REGULATOR"/>
    <property type="match status" value="1"/>
</dbReference>
<dbReference type="Pfam" id="PF02311">
    <property type="entry name" value="AraC_binding"/>
    <property type="match status" value="1"/>
</dbReference>
<dbReference type="KEGG" id="ppsc:EHS13_01860"/>
<dbReference type="AlphaFoldDB" id="A0A6B8RB85"/>
<accession>A0A6B8RB85</accession>
<evidence type="ECO:0000313" key="5">
    <source>
        <dbReference type="EMBL" id="QGQ93739.1"/>
    </source>
</evidence>
<gene>
    <name evidence="5" type="ORF">EHS13_01860</name>
</gene>
<dbReference type="Proteomes" id="UP000426246">
    <property type="component" value="Chromosome"/>
</dbReference>
<keyword evidence="3" id="KW-0804">Transcription</keyword>
<dbReference type="InterPro" id="IPR037923">
    <property type="entry name" value="HTH-like"/>
</dbReference>
<dbReference type="InterPro" id="IPR020449">
    <property type="entry name" value="Tscrpt_reg_AraC-type_HTH"/>
</dbReference>
<protein>
    <submittedName>
        <fullName evidence="5">Helix-turn-helix domain-containing protein</fullName>
    </submittedName>
</protein>
<dbReference type="SMART" id="SM00342">
    <property type="entry name" value="HTH_ARAC"/>
    <property type="match status" value="1"/>
</dbReference>
<dbReference type="InterPro" id="IPR009057">
    <property type="entry name" value="Homeodomain-like_sf"/>
</dbReference>
<dbReference type="InterPro" id="IPR018060">
    <property type="entry name" value="HTH_AraC"/>
</dbReference>
<dbReference type="RefSeq" id="WP_155698735.1">
    <property type="nucleotide sequence ID" value="NZ_CP034235.1"/>
</dbReference>
<dbReference type="OrthoDB" id="9803764at2"/>
<dbReference type="SUPFAM" id="SSF51215">
    <property type="entry name" value="Regulatory protein AraC"/>
    <property type="match status" value="1"/>
</dbReference>
<evidence type="ECO:0000256" key="1">
    <source>
        <dbReference type="ARBA" id="ARBA00023015"/>
    </source>
</evidence>
<sequence>MVNFLYDSAIEALHFPPGVLLSGHFIQPYGFHQHRSNGRQDWLLTYTINGSGAFRVDDYILPCSAGQLVIIPPGIPQHYATAETSSSSWEFFWVHFLPRPQWIPWLEYPTIPSKLLMLTVDEAAVRGHIHLAFQRLIQENTANGPLKDPLVLNALEEILLLAAQENQKDLAHSRKDPRIETILHLLISHLNRPISVPWLAEQVSLSPSRLAHLFKEQVGEAINETLMKLRLQQGARFLEFTSRNISEIATEAGFNNPFYFAKQFKIHYAQTPTQYREESQKKWNTP</sequence>
<keyword evidence="2" id="KW-0238">DNA-binding</keyword>
<dbReference type="PROSITE" id="PS01124">
    <property type="entry name" value="HTH_ARAC_FAMILY_2"/>
    <property type="match status" value="1"/>
</dbReference>
<dbReference type="GO" id="GO:0003700">
    <property type="term" value="F:DNA-binding transcription factor activity"/>
    <property type="evidence" value="ECO:0007669"/>
    <property type="project" value="InterPro"/>
</dbReference>
<name>A0A6B8RB85_9BACL</name>
<evidence type="ECO:0000313" key="6">
    <source>
        <dbReference type="Proteomes" id="UP000426246"/>
    </source>
</evidence>
<dbReference type="EMBL" id="CP034235">
    <property type="protein sequence ID" value="QGQ93739.1"/>
    <property type="molecule type" value="Genomic_DNA"/>
</dbReference>
<proteinExistence type="predicted"/>
<evidence type="ECO:0000259" key="4">
    <source>
        <dbReference type="PROSITE" id="PS01124"/>
    </source>
</evidence>
<dbReference type="GO" id="GO:0043565">
    <property type="term" value="F:sequence-specific DNA binding"/>
    <property type="evidence" value="ECO:0007669"/>
    <property type="project" value="InterPro"/>
</dbReference>
<dbReference type="Gene3D" id="2.60.120.280">
    <property type="entry name" value="Regulatory protein AraC"/>
    <property type="match status" value="1"/>
</dbReference>
<dbReference type="Gene3D" id="1.10.10.60">
    <property type="entry name" value="Homeodomain-like"/>
    <property type="match status" value="1"/>
</dbReference>
<dbReference type="SUPFAM" id="SSF46689">
    <property type="entry name" value="Homeodomain-like"/>
    <property type="match status" value="2"/>
</dbReference>
<keyword evidence="1" id="KW-0805">Transcription regulation</keyword>